<dbReference type="OrthoDB" id="9809047at2"/>
<keyword evidence="8" id="KW-1185">Reference proteome</keyword>
<dbReference type="PANTHER" id="PTHR33705:SF2">
    <property type="entry name" value="PHOSPHOCARRIER PROTEIN NPR"/>
    <property type="match status" value="1"/>
</dbReference>
<evidence type="ECO:0000256" key="1">
    <source>
        <dbReference type="ARBA" id="ARBA00003681"/>
    </source>
</evidence>
<dbReference type="EMBL" id="VFOZ01000001">
    <property type="protein sequence ID" value="TQL95606.1"/>
    <property type="molecule type" value="Genomic_DNA"/>
</dbReference>
<gene>
    <name evidence="7" type="ORF">FB559_1114</name>
</gene>
<comment type="subcellular location">
    <subcellularLocation>
        <location evidence="2">Cytoplasm</location>
    </subcellularLocation>
</comment>
<name>A0A543CES9_9ACTN</name>
<dbReference type="GO" id="GO:0005737">
    <property type="term" value="C:cytoplasm"/>
    <property type="evidence" value="ECO:0007669"/>
    <property type="project" value="UniProtKB-SubCell"/>
</dbReference>
<feature type="domain" description="HPr" evidence="6">
    <location>
        <begin position="1"/>
        <end position="89"/>
    </location>
</feature>
<dbReference type="PROSITE" id="PS51350">
    <property type="entry name" value="PTS_HPR_DOM"/>
    <property type="match status" value="1"/>
</dbReference>
<reference evidence="7 8" key="1">
    <citation type="submission" date="2019-06" db="EMBL/GenBank/DDBJ databases">
        <title>Sequencing the genomes of 1000 actinobacteria strains.</title>
        <authorList>
            <person name="Klenk H.-P."/>
        </authorList>
    </citation>
    <scope>NUCLEOTIDE SEQUENCE [LARGE SCALE GENOMIC DNA]</scope>
    <source>
        <strain evidence="7 8">DSM 102200</strain>
    </source>
</reference>
<evidence type="ECO:0000313" key="8">
    <source>
        <dbReference type="Proteomes" id="UP000316096"/>
    </source>
</evidence>
<comment type="function">
    <text evidence="1">General (non sugar-specific) component of the phosphoenolpyruvate-dependent sugar phosphotransferase system (sugar PTS). This major carbohydrate active-transport system catalyzes the phosphorylation of incoming sugar substrates concomitantly with their translocation across the cell membrane. The phosphoryl group from phosphoenolpyruvate (PEP) is transferred to the phosphoryl carrier protein HPr by enzyme I. Phospho-HPr then transfers it to the PTS EIIA domain.</text>
</comment>
<dbReference type="InterPro" id="IPR000032">
    <property type="entry name" value="HPr-like"/>
</dbReference>
<sequence length="94" mass="9506">MSERTVTIASRTGLHARPAALFVKAAADQGVPVKIRVGDGKPVPAASMLAVLSLGAQKGTEVTLEADGPGADEALDSLAALLARDLDAEEPTDA</sequence>
<keyword evidence="4" id="KW-0963">Cytoplasm</keyword>
<dbReference type="PROSITE" id="PS00369">
    <property type="entry name" value="PTS_HPR_HIS"/>
    <property type="match status" value="1"/>
</dbReference>
<dbReference type="Gene3D" id="3.30.1340.10">
    <property type="entry name" value="HPr-like"/>
    <property type="match status" value="1"/>
</dbReference>
<evidence type="ECO:0000256" key="3">
    <source>
        <dbReference type="ARBA" id="ARBA00020422"/>
    </source>
</evidence>
<evidence type="ECO:0000256" key="2">
    <source>
        <dbReference type="ARBA" id="ARBA00004496"/>
    </source>
</evidence>
<dbReference type="GO" id="GO:0009401">
    <property type="term" value="P:phosphoenolpyruvate-dependent sugar phosphotransferase system"/>
    <property type="evidence" value="ECO:0007669"/>
    <property type="project" value="UniProtKB-KW"/>
</dbReference>
<dbReference type="InterPro" id="IPR050399">
    <property type="entry name" value="HPr"/>
</dbReference>
<accession>A0A543CES9</accession>
<evidence type="ECO:0000256" key="4">
    <source>
        <dbReference type="ARBA" id="ARBA00022490"/>
    </source>
</evidence>
<dbReference type="PANTHER" id="PTHR33705">
    <property type="entry name" value="PHOSPHOCARRIER PROTEIN HPR"/>
    <property type="match status" value="1"/>
</dbReference>
<dbReference type="PRINTS" id="PR00107">
    <property type="entry name" value="PHOSPHOCPHPR"/>
</dbReference>
<comment type="caution">
    <text evidence="7">The sequence shown here is derived from an EMBL/GenBank/DDBJ whole genome shotgun (WGS) entry which is preliminary data.</text>
</comment>
<evidence type="ECO:0000259" key="6">
    <source>
        <dbReference type="PROSITE" id="PS51350"/>
    </source>
</evidence>
<evidence type="ECO:0000256" key="5">
    <source>
        <dbReference type="ARBA" id="ARBA00022683"/>
    </source>
</evidence>
<dbReference type="NCBIfam" id="TIGR01003">
    <property type="entry name" value="PTS_HPr_family"/>
    <property type="match status" value="1"/>
</dbReference>
<organism evidence="7 8">
    <name type="scientific">Actinoallomurus bryophytorum</name>
    <dbReference type="NCBI Taxonomy" id="1490222"/>
    <lineage>
        <taxon>Bacteria</taxon>
        <taxon>Bacillati</taxon>
        <taxon>Actinomycetota</taxon>
        <taxon>Actinomycetes</taxon>
        <taxon>Streptosporangiales</taxon>
        <taxon>Thermomonosporaceae</taxon>
        <taxon>Actinoallomurus</taxon>
    </lineage>
</organism>
<evidence type="ECO:0000313" key="7">
    <source>
        <dbReference type="EMBL" id="TQL95606.1"/>
    </source>
</evidence>
<dbReference type="SUPFAM" id="SSF55594">
    <property type="entry name" value="HPr-like"/>
    <property type="match status" value="1"/>
</dbReference>
<dbReference type="Pfam" id="PF00381">
    <property type="entry name" value="PTS-HPr"/>
    <property type="match status" value="1"/>
</dbReference>
<dbReference type="AlphaFoldDB" id="A0A543CES9"/>
<dbReference type="RefSeq" id="WP_141953938.1">
    <property type="nucleotide sequence ID" value="NZ_VFOZ01000001.1"/>
</dbReference>
<protein>
    <recommendedName>
        <fullName evidence="3">Phosphocarrier protein HPr</fullName>
    </recommendedName>
</protein>
<keyword evidence="5" id="KW-0598">Phosphotransferase system</keyword>
<dbReference type="InterPro" id="IPR001020">
    <property type="entry name" value="PTS_HPr_His_P_site"/>
</dbReference>
<dbReference type="CDD" id="cd00367">
    <property type="entry name" value="PTS-HPr_like"/>
    <property type="match status" value="1"/>
</dbReference>
<dbReference type="InterPro" id="IPR035895">
    <property type="entry name" value="HPr-like_sf"/>
</dbReference>
<dbReference type="Proteomes" id="UP000316096">
    <property type="component" value="Unassembled WGS sequence"/>
</dbReference>
<proteinExistence type="predicted"/>